<feature type="domain" description="TonB-dependent receptor plug" evidence="8">
    <location>
        <begin position="234"/>
        <end position="337"/>
    </location>
</feature>
<dbReference type="Proteomes" id="UP001501496">
    <property type="component" value="Unassembled WGS sequence"/>
</dbReference>
<dbReference type="Pfam" id="PF07715">
    <property type="entry name" value="Plug"/>
    <property type="match status" value="1"/>
</dbReference>
<keyword evidence="10" id="KW-1185">Reference proteome</keyword>
<name>A0ABP8C6S9_9FLAO</name>
<dbReference type="Gene3D" id="2.170.130.10">
    <property type="entry name" value="TonB-dependent receptor, plug domain"/>
    <property type="match status" value="1"/>
</dbReference>
<sequence length="1210" mass="135179">MKIKLTESSFPLREKVLLNIMRSFLFLLCLSVFGVTPNNVISQNAKIKIVEDKEITIDEVFDLIMSQTDYTFIYHVDMFKDYPKIDLKKGVVKVNTLLEKSLSNGNFDLDFTSSNTIIIKEAKNLQQEVLISGVVRDENGLPIPGMTVYVSSREPSSEQAPKDFMLRGTTTDFDGKFSLKAEIGYYFIVSGMGYERHTEQIARSKKIYNVTLKERVSKLEEVLVVSSGYQTISKERVTGAYSSVKKSQLDKPASSIAERLTSVVSGLQTVIGEDGESSFQIRGLTTLGADKDPLIVLDGFPIEGGFETINPNDVESVTVLKDAAAASIWGAKAANGVIVIVTKKNINRELQVSASSFVRFSSKLDIDYTLNNASNEDYIKYLKLGFDGNNFGSGFSPPNEFSLGGFNNYTNMYTAFYNAQFGAITLQERDALIAKYSTYDNTKQIKQHLLQTPMVQQHNVNISGGNSKMSNSLSLLYEDSKTAFKGDKINKYLINFKNNTKLTKRLQFDFSGMLQYNDETNNGTDLATISNLSKSDILVNDDGSLIDMSYLNNNLYAISQIRPEANLYPYGGNIFYNPIQEINNRDRTSKKINTRIQTSLKLNILKGLDVTSSIQYEIFDTQNRDFYNENTYDVRAAVIKSSTPDPAGGAPTQNIPDGNVLQSNSSRVNAYTFRNQLNFNRTFADKHNISFIGGAQTEERVYKTSIYPTIFGFNEATLQSGGSIPDNILDIQSWAGSYFGFFPIRIANQNLRFIPFEFSNQPIYTEDTDRFFSYYANLGYTFDNKYSITGNYRNDASNLIADDPSVRSNPFWSVGLAWKAHKESFLSNVDWLNRLNIRTTYGYGGNVDTSTSSIPTLALDPTIDSVTGELKSTIANVGNPLLRWERTRTYNFGVDFTILDNKLNGSIDYYNKKGSDLIVTQSIASVNGNTTATINNGEMVNKGIEVSLGTTLPIKGNDLVWSGSLIYSYNDNEITKFFRTSTTTRDLTSAGVSQAYTEGYNANTLWSFDYAGVNEIGGRDVPSYVGLDGALSSFLENDFNDASQFMLNSGTSVAPTNISTRQLFKIYDFDLSFIVAGKFGHKFRRPNFSYDSGGETPINNYVSEALNAGNGSEVAPIISDNFLYFRYRNYTPYLDYLVLDASLIRFQEVNLTYNLPSKVTKTLGVNSLQFYAQVNNLGSIYFNDFNEDPEYPTGSIKPQATYTFGLNLNF</sequence>
<dbReference type="InterPro" id="IPR008969">
    <property type="entry name" value="CarboxyPept-like_regulatory"/>
</dbReference>
<keyword evidence="6 7" id="KW-0998">Cell outer membrane</keyword>
<dbReference type="InterPro" id="IPR012910">
    <property type="entry name" value="Plug_dom"/>
</dbReference>
<keyword evidence="2 7" id="KW-0813">Transport</keyword>
<protein>
    <submittedName>
        <fullName evidence="9">TonB-dependent receptor</fullName>
    </submittedName>
</protein>
<evidence type="ECO:0000313" key="10">
    <source>
        <dbReference type="Proteomes" id="UP001501496"/>
    </source>
</evidence>
<dbReference type="InterPro" id="IPR039426">
    <property type="entry name" value="TonB-dep_rcpt-like"/>
</dbReference>
<dbReference type="SUPFAM" id="SSF49464">
    <property type="entry name" value="Carboxypeptidase regulatory domain-like"/>
    <property type="match status" value="1"/>
</dbReference>
<dbReference type="NCBIfam" id="TIGR04057">
    <property type="entry name" value="SusC_RagA_signa"/>
    <property type="match status" value="1"/>
</dbReference>
<comment type="subcellular location">
    <subcellularLocation>
        <location evidence="1 7">Cell outer membrane</location>
        <topology evidence="1 7">Multi-pass membrane protein</topology>
    </subcellularLocation>
</comment>
<proteinExistence type="inferred from homology"/>
<dbReference type="SUPFAM" id="SSF56935">
    <property type="entry name" value="Porins"/>
    <property type="match status" value="1"/>
</dbReference>
<evidence type="ECO:0000256" key="2">
    <source>
        <dbReference type="ARBA" id="ARBA00022448"/>
    </source>
</evidence>
<dbReference type="Gene3D" id="2.60.40.1120">
    <property type="entry name" value="Carboxypeptidase-like, regulatory domain"/>
    <property type="match status" value="1"/>
</dbReference>
<comment type="similarity">
    <text evidence="7">Belongs to the TonB-dependent receptor family.</text>
</comment>
<comment type="caution">
    <text evidence="9">The sequence shown here is derived from an EMBL/GenBank/DDBJ whole genome shotgun (WGS) entry which is preliminary data.</text>
</comment>
<accession>A0ABP8C6S9</accession>
<dbReference type="EMBL" id="BAABCA010000003">
    <property type="protein sequence ID" value="GAA4234598.1"/>
    <property type="molecule type" value="Genomic_DNA"/>
</dbReference>
<dbReference type="InterPro" id="IPR037066">
    <property type="entry name" value="Plug_dom_sf"/>
</dbReference>
<evidence type="ECO:0000256" key="3">
    <source>
        <dbReference type="ARBA" id="ARBA00022452"/>
    </source>
</evidence>
<keyword evidence="3 7" id="KW-1134">Transmembrane beta strand</keyword>
<dbReference type="InterPro" id="IPR023996">
    <property type="entry name" value="TonB-dep_OMP_SusC/RagA"/>
</dbReference>
<evidence type="ECO:0000313" key="9">
    <source>
        <dbReference type="EMBL" id="GAA4234598.1"/>
    </source>
</evidence>
<dbReference type="Pfam" id="PF13715">
    <property type="entry name" value="CarbopepD_reg_2"/>
    <property type="match status" value="1"/>
</dbReference>
<evidence type="ECO:0000256" key="7">
    <source>
        <dbReference type="PROSITE-ProRule" id="PRU01360"/>
    </source>
</evidence>
<evidence type="ECO:0000256" key="5">
    <source>
        <dbReference type="ARBA" id="ARBA00023136"/>
    </source>
</evidence>
<evidence type="ECO:0000256" key="1">
    <source>
        <dbReference type="ARBA" id="ARBA00004571"/>
    </source>
</evidence>
<keyword evidence="9" id="KW-0675">Receptor</keyword>
<evidence type="ECO:0000256" key="6">
    <source>
        <dbReference type="ARBA" id="ARBA00023237"/>
    </source>
</evidence>
<keyword evidence="5 7" id="KW-0472">Membrane</keyword>
<dbReference type="PROSITE" id="PS52016">
    <property type="entry name" value="TONB_DEPENDENT_REC_3"/>
    <property type="match status" value="1"/>
</dbReference>
<evidence type="ECO:0000256" key="4">
    <source>
        <dbReference type="ARBA" id="ARBA00022692"/>
    </source>
</evidence>
<evidence type="ECO:0000259" key="8">
    <source>
        <dbReference type="Pfam" id="PF07715"/>
    </source>
</evidence>
<dbReference type="Gene3D" id="2.40.170.20">
    <property type="entry name" value="TonB-dependent receptor, beta-barrel domain"/>
    <property type="match status" value="1"/>
</dbReference>
<dbReference type="NCBIfam" id="TIGR04056">
    <property type="entry name" value="OMP_RagA_SusC"/>
    <property type="match status" value="1"/>
</dbReference>
<dbReference type="InterPro" id="IPR036942">
    <property type="entry name" value="Beta-barrel_TonB_sf"/>
</dbReference>
<organism evidence="9 10">
    <name type="scientific">Postechiella marina</name>
    <dbReference type="NCBI Taxonomy" id="943941"/>
    <lineage>
        <taxon>Bacteria</taxon>
        <taxon>Pseudomonadati</taxon>
        <taxon>Bacteroidota</taxon>
        <taxon>Flavobacteriia</taxon>
        <taxon>Flavobacteriales</taxon>
        <taxon>Flavobacteriaceae</taxon>
        <taxon>Postechiella</taxon>
    </lineage>
</organism>
<gene>
    <name evidence="9" type="ORF">GCM10022291_14380</name>
</gene>
<reference evidence="10" key="1">
    <citation type="journal article" date="2019" name="Int. J. Syst. Evol. Microbiol.">
        <title>The Global Catalogue of Microorganisms (GCM) 10K type strain sequencing project: providing services to taxonomists for standard genome sequencing and annotation.</title>
        <authorList>
            <consortium name="The Broad Institute Genomics Platform"/>
            <consortium name="The Broad Institute Genome Sequencing Center for Infectious Disease"/>
            <person name="Wu L."/>
            <person name="Ma J."/>
        </authorList>
    </citation>
    <scope>NUCLEOTIDE SEQUENCE [LARGE SCALE GENOMIC DNA]</scope>
    <source>
        <strain evidence="10">JCM 17630</strain>
    </source>
</reference>
<dbReference type="InterPro" id="IPR023997">
    <property type="entry name" value="TonB-dep_OMP_SusC/RagA_CS"/>
</dbReference>
<keyword evidence="4 7" id="KW-0812">Transmembrane</keyword>